<keyword evidence="4" id="KW-0862">Zinc</keyword>
<dbReference type="Pfam" id="PF00643">
    <property type="entry name" value="zf-B_box"/>
    <property type="match status" value="1"/>
</dbReference>
<dbReference type="AlphaFoldDB" id="A0A8C5GF69"/>
<dbReference type="Gene3D" id="3.30.40.10">
    <property type="entry name" value="Zinc/RING finger domain, C3HC4 (zinc finger)"/>
    <property type="match status" value="1"/>
</dbReference>
<comment type="similarity">
    <text evidence="1">Belongs to the TRIM/RBCC family.</text>
</comment>
<dbReference type="SUPFAM" id="SSF57850">
    <property type="entry name" value="RING/U-box"/>
    <property type="match status" value="1"/>
</dbReference>
<keyword evidence="6" id="KW-0472">Membrane</keyword>
<evidence type="ECO:0000256" key="5">
    <source>
        <dbReference type="PROSITE-ProRule" id="PRU00024"/>
    </source>
</evidence>
<reference evidence="9" key="2">
    <citation type="submission" date="2025-08" db="UniProtKB">
        <authorList>
            <consortium name="Ensembl"/>
        </authorList>
    </citation>
    <scope>IDENTIFICATION</scope>
</reference>
<evidence type="ECO:0000259" key="7">
    <source>
        <dbReference type="PROSITE" id="PS50089"/>
    </source>
</evidence>
<dbReference type="PROSITE" id="PS00518">
    <property type="entry name" value="ZF_RING_1"/>
    <property type="match status" value="1"/>
</dbReference>
<dbReference type="PANTHER" id="PTHR24103">
    <property type="entry name" value="E3 UBIQUITIN-PROTEIN LIGASE TRIM"/>
    <property type="match status" value="1"/>
</dbReference>
<evidence type="ECO:0000313" key="10">
    <source>
        <dbReference type="Proteomes" id="UP000694680"/>
    </source>
</evidence>
<protein>
    <submittedName>
        <fullName evidence="9">Tripartite motif containing 13</fullName>
    </submittedName>
</protein>
<proteinExistence type="inferred from homology"/>
<evidence type="ECO:0000256" key="4">
    <source>
        <dbReference type="ARBA" id="ARBA00022833"/>
    </source>
</evidence>
<reference evidence="9" key="1">
    <citation type="submission" date="2020-06" db="EMBL/GenBank/DDBJ databases">
        <authorList>
            <consortium name="Wellcome Sanger Institute Data Sharing"/>
        </authorList>
    </citation>
    <scope>NUCLEOTIDE SEQUENCE [LARGE SCALE GENOMIC DNA]</scope>
</reference>
<feature type="transmembrane region" description="Helical" evidence="6">
    <location>
        <begin position="317"/>
        <end position="336"/>
    </location>
</feature>
<dbReference type="PROSITE" id="PS50089">
    <property type="entry name" value="ZF_RING_2"/>
    <property type="match status" value="1"/>
</dbReference>
<name>A0A8C5GF69_GOUWI</name>
<sequence>MEQLKEELTCPICCGLFEDPRVLLCSHSFCKKCLEGLLEGNRGPIFRAPIKCPTCRKESPHNGANSLQINYSLRGIVEKFKEIKVMPNMSVCKQHSDQPLNMFCATDSRLICGFCATTVEHSGHRFRSLEDGYAQEKDAFEKLLHGVKSWQSADILSCLETLQTSKKRALQSVSKDAEKVSDYFDKLISSLECKKNEILSDFETLKLVVMQAYDPEITALSAALEEQKQAISMAESFRGVSDPLDFLQQMQEFREKFKLLQDTSIPPEKNRDVCPHVRNFDVKKWDSLRLGDVDKMSVPHESGSYRTGDTRTTRNRWRVLVLSLVLVLPVLVFLLLSPHTAHVTSQFEASLCGLSQYVSHSALHLQGMTDMKHARTCHLLRSA</sequence>
<dbReference type="InterPro" id="IPR000315">
    <property type="entry name" value="Znf_B-box"/>
</dbReference>
<dbReference type="SMART" id="SM00184">
    <property type="entry name" value="RING"/>
    <property type="match status" value="1"/>
</dbReference>
<dbReference type="Proteomes" id="UP000694680">
    <property type="component" value="Chromosome 21"/>
</dbReference>
<dbReference type="GO" id="GO:0008270">
    <property type="term" value="F:zinc ion binding"/>
    <property type="evidence" value="ECO:0007669"/>
    <property type="project" value="UniProtKB-KW"/>
</dbReference>
<dbReference type="Pfam" id="PF00097">
    <property type="entry name" value="zf-C3HC4"/>
    <property type="match status" value="1"/>
</dbReference>
<dbReference type="Gene3D" id="3.30.160.60">
    <property type="entry name" value="Classic Zinc Finger"/>
    <property type="match status" value="1"/>
</dbReference>
<feature type="domain" description="B box-type" evidence="8">
    <location>
        <begin position="87"/>
        <end position="129"/>
    </location>
</feature>
<dbReference type="PROSITE" id="PS50119">
    <property type="entry name" value="ZF_BBOX"/>
    <property type="match status" value="1"/>
</dbReference>
<dbReference type="SMART" id="SM00336">
    <property type="entry name" value="BBOX"/>
    <property type="match status" value="1"/>
</dbReference>
<keyword evidence="2" id="KW-0479">Metal-binding</keyword>
<dbReference type="InterPro" id="IPR050143">
    <property type="entry name" value="TRIM/RBCC"/>
</dbReference>
<dbReference type="InterPro" id="IPR017907">
    <property type="entry name" value="Znf_RING_CS"/>
</dbReference>
<organism evidence="9 10">
    <name type="scientific">Gouania willdenowi</name>
    <name type="common">Blunt-snouted clingfish</name>
    <name type="synonym">Lepadogaster willdenowi</name>
    <dbReference type="NCBI Taxonomy" id="441366"/>
    <lineage>
        <taxon>Eukaryota</taxon>
        <taxon>Metazoa</taxon>
        <taxon>Chordata</taxon>
        <taxon>Craniata</taxon>
        <taxon>Vertebrata</taxon>
        <taxon>Euteleostomi</taxon>
        <taxon>Actinopterygii</taxon>
        <taxon>Neopterygii</taxon>
        <taxon>Teleostei</taxon>
        <taxon>Neoteleostei</taxon>
        <taxon>Acanthomorphata</taxon>
        <taxon>Ovalentaria</taxon>
        <taxon>Blenniimorphae</taxon>
        <taxon>Blenniiformes</taxon>
        <taxon>Gobiesocoidei</taxon>
        <taxon>Gobiesocidae</taxon>
        <taxon>Gobiesocinae</taxon>
        <taxon>Gouania</taxon>
    </lineage>
</organism>
<evidence type="ECO:0000256" key="3">
    <source>
        <dbReference type="ARBA" id="ARBA00022771"/>
    </source>
</evidence>
<dbReference type="InterPro" id="IPR013083">
    <property type="entry name" value="Znf_RING/FYVE/PHD"/>
</dbReference>
<evidence type="ECO:0000259" key="8">
    <source>
        <dbReference type="PROSITE" id="PS50119"/>
    </source>
</evidence>
<keyword evidence="10" id="KW-1185">Reference proteome</keyword>
<keyword evidence="3 5" id="KW-0863">Zinc-finger</keyword>
<reference evidence="9" key="3">
    <citation type="submission" date="2025-09" db="UniProtKB">
        <authorList>
            <consortium name="Ensembl"/>
        </authorList>
    </citation>
    <scope>IDENTIFICATION</scope>
</reference>
<evidence type="ECO:0000256" key="1">
    <source>
        <dbReference type="ARBA" id="ARBA00008518"/>
    </source>
</evidence>
<evidence type="ECO:0000256" key="6">
    <source>
        <dbReference type="SAM" id="Phobius"/>
    </source>
</evidence>
<dbReference type="SUPFAM" id="SSF57845">
    <property type="entry name" value="B-box zinc-binding domain"/>
    <property type="match status" value="1"/>
</dbReference>
<dbReference type="Ensembl" id="ENSGWIT00000032108.1">
    <property type="protein sequence ID" value="ENSGWIP00000029414.1"/>
    <property type="gene ID" value="ENSGWIG00000015358.1"/>
</dbReference>
<keyword evidence="6" id="KW-1133">Transmembrane helix</keyword>
<dbReference type="InterPro" id="IPR001841">
    <property type="entry name" value="Znf_RING"/>
</dbReference>
<accession>A0A8C5GF69</accession>
<feature type="domain" description="RING-type" evidence="7">
    <location>
        <begin position="10"/>
        <end position="56"/>
    </location>
</feature>
<evidence type="ECO:0000256" key="2">
    <source>
        <dbReference type="ARBA" id="ARBA00022723"/>
    </source>
</evidence>
<dbReference type="InterPro" id="IPR018957">
    <property type="entry name" value="Znf_C3HC4_RING-type"/>
</dbReference>
<evidence type="ECO:0000313" key="9">
    <source>
        <dbReference type="Ensembl" id="ENSGWIP00000029414.1"/>
    </source>
</evidence>
<keyword evidence="6" id="KW-0812">Transmembrane</keyword>